<dbReference type="SUPFAM" id="SSF52374">
    <property type="entry name" value="Nucleotidylyl transferase"/>
    <property type="match status" value="1"/>
</dbReference>
<feature type="non-terminal residue" evidence="1">
    <location>
        <position position="47"/>
    </location>
</feature>
<proteinExistence type="predicted"/>
<dbReference type="EMBL" id="WJKJ01000145">
    <property type="protein sequence ID" value="MBD3364447.1"/>
    <property type="molecule type" value="Genomic_DNA"/>
</dbReference>
<evidence type="ECO:0000313" key="1">
    <source>
        <dbReference type="EMBL" id="MBD3364447.1"/>
    </source>
</evidence>
<evidence type="ECO:0000313" key="2">
    <source>
        <dbReference type="Proteomes" id="UP000630660"/>
    </source>
</evidence>
<dbReference type="AlphaFoldDB" id="A0A9D5K8S1"/>
<sequence>MMKYSYRELEKKWLKRWQNWHLYDTPAEPEKKFYMLEMFPYLTGDIH</sequence>
<dbReference type="InterPro" id="IPR014729">
    <property type="entry name" value="Rossmann-like_a/b/a_fold"/>
</dbReference>
<dbReference type="Gene3D" id="3.40.50.620">
    <property type="entry name" value="HUPs"/>
    <property type="match status" value="1"/>
</dbReference>
<evidence type="ECO:0008006" key="3">
    <source>
        <dbReference type="Google" id="ProtNLM"/>
    </source>
</evidence>
<organism evidence="1 2">
    <name type="scientific">candidate division WOR-3 bacterium</name>
    <dbReference type="NCBI Taxonomy" id="2052148"/>
    <lineage>
        <taxon>Bacteria</taxon>
        <taxon>Bacteria division WOR-3</taxon>
    </lineage>
</organism>
<gene>
    <name evidence="1" type="ORF">GF359_04450</name>
</gene>
<name>A0A9D5K8S1_UNCW3</name>
<reference evidence="1" key="1">
    <citation type="submission" date="2019-11" db="EMBL/GenBank/DDBJ databases">
        <title>Microbial mats filling the niche in hypersaline microbial mats.</title>
        <authorList>
            <person name="Wong H.L."/>
            <person name="Macleod F.I."/>
            <person name="White R.A. III"/>
            <person name="Burns B.P."/>
        </authorList>
    </citation>
    <scope>NUCLEOTIDE SEQUENCE</scope>
    <source>
        <strain evidence="1">Bin_327</strain>
    </source>
</reference>
<comment type="caution">
    <text evidence="1">The sequence shown here is derived from an EMBL/GenBank/DDBJ whole genome shotgun (WGS) entry which is preliminary data.</text>
</comment>
<accession>A0A9D5K8S1</accession>
<dbReference type="Proteomes" id="UP000630660">
    <property type="component" value="Unassembled WGS sequence"/>
</dbReference>
<protein>
    <recommendedName>
        <fullName evidence="3">Leucine--tRNA ligase</fullName>
    </recommendedName>
</protein>